<dbReference type="InterPro" id="IPR007396">
    <property type="entry name" value="TR_PAI2-type"/>
</dbReference>
<dbReference type="SUPFAM" id="SSF50475">
    <property type="entry name" value="FMN-binding split barrel"/>
    <property type="match status" value="1"/>
</dbReference>
<dbReference type="InterPro" id="IPR012349">
    <property type="entry name" value="Split_barrel_FMN-bd"/>
</dbReference>
<gene>
    <name evidence="1" type="ORF">HT102_10215</name>
</gene>
<name>A0A927JEF3_9ACTN</name>
<evidence type="ECO:0000313" key="1">
    <source>
        <dbReference type="EMBL" id="MBD8506862.1"/>
    </source>
</evidence>
<evidence type="ECO:0000313" key="2">
    <source>
        <dbReference type="Proteomes" id="UP000642993"/>
    </source>
</evidence>
<dbReference type="PANTHER" id="PTHR35802">
    <property type="entry name" value="PROTEASE SYNTHASE AND SPORULATION PROTEIN PAI 2"/>
    <property type="match status" value="1"/>
</dbReference>
<accession>A0A927JEF3</accession>
<dbReference type="Gene3D" id="2.30.110.10">
    <property type="entry name" value="Electron Transport, Fmn-binding Protein, Chain A"/>
    <property type="match status" value="1"/>
</dbReference>
<dbReference type="Pfam" id="PF04299">
    <property type="entry name" value="FMN_bind_2"/>
    <property type="match status" value="1"/>
</dbReference>
<comment type="caution">
    <text evidence="1">The sequence shown here is derived from an EMBL/GenBank/DDBJ whole genome shotgun (WGS) entry which is preliminary data.</text>
</comment>
<dbReference type="EMBL" id="JACYWE010000005">
    <property type="protein sequence ID" value="MBD8506862.1"/>
    <property type="molecule type" value="Genomic_DNA"/>
</dbReference>
<dbReference type="Proteomes" id="UP000642993">
    <property type="component" value="Unassembled WGS sequence"/>
</dbReference>
<keyword evidence="2" id="KW-1185">Reference proteome</keyword>
<dbReference type="AlphaFoldDB" id="A0A927JEF3"/>
<dbReference type="PANTHER" id="PTHR35802:SF1">
    <property type="entry name" value="PROTEASE SYNTHASE AND SPORULATION PROTEIN PAI 2"/>
    <property type="match status" value="1"/>
</dbReference>
<sequence>MSPRWHWSELLVQYPLCQIVTVGLGSGRVATSRVPLYYTHRDGTDFVAGHIARVNPHWKLWAEPSVTVCLIDGAHAYVSPESYAVPSAVPTWNYCTATLHGEPQVMDATEAVDSLLSSLAVFDPKLRSTIGPTERAFYERARRAIVPFQIAITRAELKEKVSAARSMADQDGIRADLARRGGADDYLAMLDWLAGLPAAEQSAPQE</sequence>
<organism evidence="1 2">
    <name type="scientific">Lolliginicoccus lacisalsi</name>
    <dbReference type="NCBI Taxonomy" id="2742202"/>
    <lineage>
        <taxon>Bacteria</taxon>
        <taxon>Bacillati</taxon>
        <taxon>Actinomycetota</taxon>
        <taxon>Actinomycetes</taxon>
        <taxon>Mycobacteriales</taxon>
        <taxon>Hoyosellaceae</taxon>
        <taxon>Lolliginicoccus</taxon>
    </lineage>
</organism>
<proteinExistence type="predicted"/>
<protein>
    <submittedName>
        <fullName evidence="1">FMN-binding negative transcriptional regulator</fullName>
    </submittedName>
</protein>
<dbReference type="RefSeq" id="WP_192039315.1">
    <property type="nucleotide sequence ID" value="NZ_JACYWE010000005.1"/>
</dbReference>
<reference evidence="1" key="1">
    <citation type="submission" date="2020-09" db="EMBL/GenBank/DDBJ databases">
        <title>Hoyosella lacisalsi sp. nov., a halotolerant actinobacterium isolated from soil of Lake Gudzhirganskoe.</title>
        <authorList>
            <person name="Yang Q."/>
            <person name="Guo P.Y."/>
            <person name="Liu S.W."/>
            <person name="Li F.N."/>
            <person name="Sun C.H."/>
        </authorList>
    </citation>
    <scope>NUCLEOTIDE SEQUENCE</scope>
    <source>
        <strain evidence="1">G463</strain>
    </source>
</reference>